<evidence type="ECO:0000313" key="12">
    <source>
        <dbReference type="Proteomes" id="UP001062165"/>
    </source>
</evidence>
<sequence>MNIEEYIASGILELYVLDELPATERAEVEQMCEVHKEIRLELSLIENTMGTLALHTAVMPPPALKEKIKTQISASAPKAIEMPTVAPERPFNFAVAASVSVAILASALAFYFYSQWQSTQGQLEVLIAQNQEVADNYQFVNKRLQGLESDLDILSSPDYARIAMNGTENSPQSLATVYWNSHTAEVYLKIQNLKSLSEQQQYQLWAIVDGVPVDMGVFDTSTDLLQMKSVSAAAAFAVTIEPKGGSENPSLETMQVVGTTEV</sequence>
<evidence type="ECO:0000256" key="3">
    <source>
        <dbReference type="ARBA" id="ARBA00022475"/>
    </source>
</evidence>
<dbReference type="PANTHER" id="PTHR37461:SF1">
    <property type="entry name" value="ANTI-SIGMA-K FACTOR RSKA"/>
    <property type="match status" value="1"/>
</dbReference>
<evidence type="ECO:0000256" key="2">
    <source>
        <dbReference type="ARBA" id="ARBA00004236"/>
    </source>
</evidence>
<dbReference type="PANTHER" id="PTHR37461">
    <property type="entry name" value="ANTI-SIGMA-K FACTOR RSKA"/>
    <property type="match status" value="1"/>
</dbReference>
<evidence type="ECO:0000256" key="8">
    <source>
        <dbReference type="ARBA" id="ARBA00030803"/>
    </source>
</evidence>
<dbReference type="Proteomes" id="UP001062165">
    <property type="component" value="Chromosome"/>
</dbReference>
<keyword evidence="3" id="KW-1003">Cell membrane</keyword>
<evidence type="ECO:0000256" key="4">
    <source>
        <dbReference type="ARBA" id="ARBA00022692"/>
    </source>
</evidence>
<dbReference type="InterPro" id="IPR041916">
    <property type="entry name" value="Anti_sigma_zinc_sf"/>
</dbReference>
<evidence type="ECO:0000256" key="9">
    <source>
        <dbReference type="SAM" id="Phobius"/>
    </source>
</evidence>
<keyword evidence="12" id="KW-1185">Reference proteome</keyword>
<dbReference type="Pfam" id="PF10099">
    <property type="entry name" value="RskA_C"/>
    <property type="match status" value="1"/>
</dbReference>
<evidence type="ECO:0000256" key="6">
    <source>
        <dbReference type="ARBA" id="ARBA00023136"/>
    </source>
</evidence>
<protein>
    <recommendedName>
        <fullName evidence="8">Regulator of SigK</fullName>
    </recommendedName>
    <alternativeName>
        <fullName evidence="7">Sigma-K anti-sigma factor RskA</fullName>
    </alternativeName>
</protein>
<feature type="domain" description="Anti-sigma K factor RskA C-terminal" evidence="10">
    <location>
        <begin position="96"/>
        <end position="252"/>
    </location>
</feature>
<dbReference type="EMBL" id="CP106735">
    <property type="protein sequence ID" value="UXX79465.1"/>
    <property type="molecule type" value="Genomic_DNA"/>
</dbReference>
<comment type="subcellular location">
    <subcellularLocation>
        <location evidence="2">Cell membrane</location>
    </subcellularLocation>
    <subcellularLocation>
        <location evidence="1">Membrane</location>
        <topology evidence="1">Single-pass membrane protein</topology>
    </subcellularLocation>
</comment>
<name>A0ABY6CZX2_9BACT</name>
<dbReference type="RefSeq" id="WP_263051203.1">
    <property type="nucleotide sequence ID" value="NZ_CP106735.1"/>
</dbReference>
<keyword evidence="6 9" id="KW-0472">Membrane</keyword>
<proteinExistence type="predicted"/>
<keyword evidence="4 9" id="KW-0812">Transmembrane</keyword>
<accession>A0ABY6CZX2</accession>
<evidence type="ECO:0000256" key="1">
    <source>
        <dbReference type="ARBA" id="ARBA00004167"/>
    </source>
</evidence>
<reference evidence="11" key="1">
    <citation type="submission" date="2022-10" db="EMBL/GenBank/DDBJ databases">
        <title>Comparative genomics and taxonomic characterization of three novel marine species of genus Reichenbachiella exhibiting antioxidant and polysaccharide degradation activities.</title>
        <authorList>
            <person name="Muhammad N."/>
            <person name="Lee Y.-J."/>
            <person name="Ko J."/>
            <person name="Kim S.-G."/>
        </authorList>
    </citation>
    <scope>NUCLEOTIDE SEQUENCE</scope>
    <source>
        <strain evidence="11">Wsw4-B4</strain>
    </source>
</reference>
<dbReference type="InterPro" id="IPR018764">
    <property type="entry name" value="RskA_C"/>
</dbReference>
<dbReference type="Gene3D" id="1.10.10.1320">
    <property type="entry name" value="Anti-sigma factor, zinc-finger domain"/>
    <property type="match status" value="1"/>
</dbReference>
<dbReference type="InterPro" id="IPR051474">
    <property type="entry name" value="Anti-sigma-K/W_factor"/>
</dbReference>
<keyword evidence="5 9" id="KW-1133">Transmembrane helix</keyword>
<evidence type="ECO:0000259" key="10">
    <source>
        <dbReference type="Pfam" id="PF10099"/>
    </source>
</evidence>
<evidence type="ECO:0000313" key="11">
    <source>
        <dbReference type="EMBL" id="UXX79465.1"/>
    </source>
</evidence>
<organism evidence="11 12">
    <name type="scientific">Reichenbachiella carrageenanivorans</name>
    <dbReference type="NCBI Taxonomy" id="2979869"/>
    <lineage>
        <taxon>Bacteria</taxon>
        <taxon>Pseudomonadati</taxon>
        <taxon>Bacteroidota</taxon>
        <taxon>Cytophagia</taxon>
        <taxon>Cytophagales</taxon>
        <taxon>Reichenbachiellaceae</taxon>
        <taxon>Reichenbachiella</taxon>
    </lineage>
</organism>
<gene>
    <name evidence="11" type="ORF">N7E81_19140</name>
</gene>
<evidence type="ECO:0000256" key="7">
    <source>
        <dbReference type="ARBA" id="ARBA00029829"/>
    </source>
</evidence>
<feature type="transmembrane region" description="Helical" evidence="9">
    <location>
        <begin position="91"/>
        <end position="113"/>
    </location>
</feature>
<evidence type="ECO:0000256" key="5">
    <source>
        <dbReference type="ARBA" id="ARBA00022989"/>
    </source>
</evidence>